<keyword evidence="4 6" id="KW-1133">Transmembrane helix</keyword>
<dbReference type="PANTHER" id="PTHR11266">
    <property type="entry name" value="PEROXISOMAL MEMBRANE PROTEIN 2, PXMP2 MPV17"/>
    <property type="match status" value="1"/>
</dbReference>
<name>A0A1D1VTJ1_RAMVA</name>
<evidence type="ECO:0000313" key="7">
    <source>
        <dbReference type="EMBL" id="GAV03523.1"/>
    </source>
</evidence>
<evidence type="ECO:0000256" key="3">
    <source>
        <dbReference type="ARBA" id="ARBA00022692"/>
    </source>
</evidence>
<feature type="transmembrane region" description="Helical" evidence="6">
    <location>
        <begin position="182"/>
        <end position="202"/>
    </location>
</feature>
<keyword evidence="8" id="KW-1185">Reference proteome</keyword>
<dbReference type="EMBL" id="BDGG01000009">
    <property type="protein sequence ID" value="GAV03523.1"/>
    <property type="molecule type" value="Genomic_DNA"/>
</dbReference>
<keyword evidence="3 6" id="KW-0812">Transmembrane</keyword>
<feature type="transmembrane region" description="Helical" evidence="6">
    <location>
        <begin position="144"/>
        <end position="162"/>
    </location>
</feature>
<dbReference type="AlphaFoldDB" id="A0A1D1VTJ1"/>
<comment type="subcellular location">
    <subcellularLocation>
        <location evidence="1">Membrane</location>
        <topology evidence="1">Multi-pass membrane protein</topology>
    </subcellularLocation>
</comment>
<comment type="caution">
    <text evidence="7">The sequence shown here is derived from an EMBL/GenBank/DDBJ whole genome shotgun (WGS) entry which is preliminary data.</text>
</comment>
<dbReference type="GO" id="GO:0005737">
    <property type="term" value="C:cytoplasm"/>
    <property type="evidence" value="ECO:0007669"/>
    <property type="project" value="TreeGrafter"/>
</dbReference>
<dbReference type="InterPro" id="IPR007248">
    <property type="entry name" value="Mpv17_PMP22"/>
</dbReference>
<accession>A0A1D1VTJ1</accession>
<protein>
    <submittedName>
        <fullName evidence="7">Uncharacterized protein</fullName>
    </submittedName>
</protein>
<evidence type="ECO:0000256" key="6">
    <source>
        <dbReference type="RuleBase" id="RU363053"/>
    </source>
</evidence>
<sequence length="283" mass="32298">MKRNSPVVSLSLLALSYPRKHVTDPNKNVLHKKSRTCSVLLNVVVTPIIRRDDLGTEKSQVSDSERAQSLYDLVQMTSATRSLSKIAEPWSQRWRRFITFSDIHHISLQAASTAVYIFAGNVLEQMIVENKNYWTVDWSTVIKFTVINLFIVFPITYGWLSFLEKRLVPPGSQQDALKKTALDQFVFVPLFTAFFICLIGLIDSRGWEDTRKRFGEVTVRYRRRTFISMENPKQQAGCIICLSLAGLAGCLGQQLPLMALDTISQLFLHSFQPQDTLHQVSNR</sequence>
<proteinExistence type="inferred from homology"/>
<reference evidence="7 8" key="1">
    <citation type="journal article" date="2016" name="Nat. Commun.">
        <title>Extremotolerant tardigrade genome and improved radiotolerance of human cultured cells by tardigrade-unique protein.</title>
        <authorList>
            <person name="Hashimoto T."/>
            <person name="Horikawa D.D."/>
            <person name="Saito Y."/>
            <person name="Kuwahara H."/>
            <person name="Kozuka-Hata H."/>
            <person name="Shin-I T."/>
            <person name="Minakuchi Y."/>
            <person name="Ohishi K."/>
            <person name="Motoyama A."/>
            <person name="Aizu T."/>
            <person name="Enomoto A."/>
            <person name="Kondo K."/>
            <person name="Tanaka S."/>
            <person name="Hara Y."/>
            <person name="Koshikawa S."/>
            <person name="Sagara H."/>
            <person name="Miura T."/>
            <person name="Yokobori S."/>
            <person name="Miyagawa K."/>
            <person name="Suzuki Y."/>
            <person name="Kubo T."/>
            <person name="Oyama M."/>
            <person name="Kohara Y."/>
            <person name="Fujiyama A."/>
            <person name="Arakawa K."/>
            <person name="Katayama T."/>
            <person name="Toyoda A."/>
            <person name="Kunieda T."/>
        </authorList>
    </citation>
    <scope>NUCLEOTIDE SEQUENCE [LARGE SCALE GENOMIC DNA]</scope>
    <source>
        <strain evidence="7 8">YOKOZUNA-1</strain>
    </source>
</reference>
<dbReference type="STRING" id="947166.A0A1D1VTJ1"/>
<evidence type="ECO:0000313" key="8">
    <source>
        <dbReference type="Proteomes" id="UP000186922"/>
    </source>
</evidence>
<dbReference type="Proteomes" id="UP000186922">
    <property type="component" value="Unassembled WGS sequence"/>
</dbReference>
<evidence type="ECO:0000256" key="5">
    <source>
        <dbReference type="ARBA" id="ARBA00023136"/>
    </source>
</evidence>
<keyword evidence="5 6" id="KW-0472">Membrane</keyword>
<evidence type="ECO:0000256" key="4">
    <source>
        <dbReference type="ARBA" id="ARBA00022989"/>
    </source>
</evidence>
<dbReference type="GO" id="GO:0016020">
    <property type="term" value="C:membrane"/>
    <property type="evidence" value="ECO:0007669"/>
    <property type="project" value="UniProtKB-SubCell"/>
</dbReference>
<comment type="similarity">
    <text evidence="2 6">Belongs to the peroxisomal membrane protein PXMP2/4 family.</text>
</comment>
<organism evidence="7 8">
    <name type="scientific">Ramazzottius varieornatus</name>
    <name type="common">Water bear</name>
    <name type="synonym">Tardigrade</name>
    <dbReference type="NCBI Taxonomy" id="947166"/>
    <lineage>
        <taxon>Eukaryota</taxon>
        <taxon>Metazoa</taxon>
        <taxon>Ecdysozoa</taxon>
        <taxon>Tardigrada</taxon>
        <taxon>Eutardigrada</taxon>
        <taxon>Parachela</taxon>
        <taxon>Hypsibioidea</taxon>
        <taxon>Ramazzottiidae</taxon>
        <taxon>Ramazzottius</taxon>
    </lineage>
</organism>
<gene>
    <name evidence="7" type="primary">RvY_13932</name>
    <name evidence="7" type="synonym">RvY_13932.1</name>
    <name evidence="7" type="ORF">RvY_13932-1</name>
</gene>
<evidence type="ECO:0000256" key="2">
    <source>
        <dbReference type="ARBA" id="ARBA00006824"/>
    </source>
</evidence>
<evidence type="ECO:0000256" key="1">
    <source>
        <dbReference type="ARBA" id="ARBA00004141"/>
    </source>
</evidence>